<name>A0A1I6LJR5_9EURY</name>
<evidence type="ECO:0000313" key="13">
    <source>
        <dbReference type="Proteomes" id="UP000199062"/>
    </source>
</evidence>
<comment type="subunit">
    <text evidence="7">The complex is composed of two ATP-binding proteins (BtuD), two transmembrane proteins (BtuC) and a solute-binding protein (BtuF).</text>
</comment>
<comment type="function">
    <text evidence="6">Required for corrinoid utilization. Probably part of the ABC transporter complex BtuCDF involved in cobalamin (vitamin B12) import. Probably responsible for energy coupling to the transport system.</text>
</comment>
<proteinExistence type="predicted"/>
<dbReference type="GO" id="GO:0016887">
    <property type="term" value="F:ATP hydrolysis activity"/>
    <property type="evidence" value="ECO:0007669"/>
    <property type="project" value="InterPro"/>
</dbReference>
<dbReference type="SMART" id="SM00382">
    <property type="entry name" value="AAA"/>
    <property type="match status" value="1"/>
</dbReference>
<dbReference type="PROSITE" id="PS50893">
    <property type="entry name" value="ABC_TRANSPORTER_2"/>
    <property type="match status" value="1"/>
</dbReference>
<keyword evidence="3 12" id="KW-0067">ATP-binding</keyword>
<evidence type="ECO:0000256" key="4">
    <source>
        <dbReference type="ARBA" id="ARBA00022967"/>
    </source>
</evidence>
<dbReference type="EMBL" id="FOZK01000002">
    <property type="protein sequence ID" value="SFS03686.1"/>
    <property type="molecule type" value="Genomic_DNA"/>
</dbReference>
<evidence type="ECO:0000259" key="11">
    <source>
        <dbReference type="PROSITE" id="PS50893"/>
    </source>
</evidence>
<dbReference type="PANTHER" id="PTHR42794:SF1">
    <property type="entry name" value="HEMIN IMPORT ATP-BINDING PROTEIN HMUV"/>
    <property type="match status" value="1"/>
</dbReference>
<keyword evidence="13" id="KW-1185">Reference proteome</keyword>
<dbReference type="Pfam" id="PF00005">
    <property type="entry name" value="ABC_tran"/>
    <property type="match status" value="1"/>
</dbReference>
<organism evidence="12 13">
    <name type="scientific">Halomicrobium zhouii</name>
    <dbReference type="NCBI Taxonomy" id="767519"/>
    <lineage>
        <taxon>Archaea</taxon>
        <taxon>Methanobacteriati</taxon>
        <taxon>Methanobacteriota</taxon>
        <taxon>Stenosarchaea group</taxon>
        <taxon>Halobacteria</taxon>
        <taxon>Halobacteriales</taxon>
        <taxon>Haloarculaceae</taxon>
        <taxon>Halomicrobium</taxon>
    </lineage>
</organism>
<keyword evidence="2" id="KW-0547">Nucleotide-binding</keyword>
<keyword evidence="4" id="KW-1278">Translocase</keyword>
<dbReference type="STRING" id="767519.SAMN05216559_2819"/>
<dbReference type="Gene3D" id="3.40.50.300">
    <property type="entry name" value="P-loop containing nucleotide triphosphate hydrolases"/>
    <property type="match status" value="1"/>
</dbReference>
<dbReference type="Proteomes" id="UP000199062">
    <property type="component" value="Unassembled WGS sequence"/>
</dbReference>
<dbReference type="InterPro" id="IPR003439">
    <property type="entry name" value="ABC_transporter-like_ATP-bd"/>
</dbReference>
<dbReference type="GO" id="GO:0005524">
    <property type="term" value="F:ATP binding"/>
    <property type="evidence" value="ECO:0007669"/>
    <property type="project" value="UniProtKB-KW"/>
</dbReference>
<dbReference type="CDD" id="cd03214">
    <property type="entry name" value="ABC_Iron-Siderophores_B12_Hemin"/>
    <property type="match status" value="1"/>
</dbReference>
<dbReference type="PANTHER" id="PTHR42794">
    <property type="entry name" value="HEMIN IMPORT ATP-BINDING PROTEIN HMUV"/>
    <property type="match status" value="1"/>
</dbReference>
<evidence type="ECO:0000256" key="2">
    <source>
        <dbReference type="ARBA" id="ARBA00022741"/>
    </source>
</evidence>
<dbReference type="SUPFAM" id="SSF52540">
    <property type="entry name" value="P-loop containing nucleoside triphosphate hydrolases"/>
    <property type="match status" value="1"/>
</dbReference>
<evidence type="ECO:0000256" key="9">
    <source>
        <dbReference type="ARBA" id="ARBA00073649"/>
    </source>
</evidence>
<feature type="domain" description="ABC transporter" evidence="11">
    <location>
        <begin position="2"/>
        <end position="236"/>
    </location>
</feature>
<evidence type="ECO:0000256" key="10">
    <source>
        <dbReference type="ARBA" id="ARBA00077139"/>
    </source>
</evidence>
<dbReference type="PROSITE" id="PS00211">
    <property type="entry name" value="ABC_TRANSPORTER_1"/>
    <property type="match status" value="1"/>
</dbReference>
<evidence type="ECO:0000256" key="5">
    <source>
        <dbReference type="ARBA" id="ARBA00050590"/>
    </source>
</evidence>
<gene>
    <name evidence="12" type="ORF">SAMN05216559_2819</name>
</gene>
<comment type="catalytic activity">
    <reaction evidence="5">
        <text>an R-cob(III)alamin(out) + ATP + H2O = an R-cob(III)alamin(in) + ADP + phosphate + H(+)</text>
        <dbReference type="Rhea" id="RHEA:17873"/>
        <dbReference type="ChEBI" id="CHEBI:15377"/>
        <dbReference type="ChEBI" id="CHEBI:15378"/>
        <dbReference type="ChEBI" id="CHEBI:30616"/>
        <dbReference type="ChEBI" id="CHEBI:43474"/>
        <dbReference type="ChEBI" id="CHEBI:140785"/>
        <dbReference type="ChEBI" id="CHEBI:456216"/>
        <dbReference type="EC" id="7.6.2.8"/>
    </reaction>
</comment>
<evidence type="ECO:0000256" key="3">
    <source>
        <dbReference type="ARBA" id="ARBA00022840"/>
    </source>
</evidence>
<evidence type="ECO:0000256" key="1">
    <source>
        <dbReference type="ARBA" id="ARBA00022448"/>
    </source>
</evidence>
<protein>
    <recommendedName>
        <fullName evidence="9">Cobalamin import ATP-binding protein BtuD</fullName>
        <ecNumber evidence="8">7.6.2.8</ecNumber>
    </recommendedName>
    <alternativeName>
        <fullName evidence="10">Vitamin B12-transporting ATPase</fullName>
    </alternativeName>
</protein>
<dbReference type="InterPro" id="IPR003593">
    <property type="entry name" value="AAA+_ATPase"/>
</dbReference>
<dbReference type="AlphaFoldDB" id="A0A1I6LJR5"/>
<accession>A0A1I6LJR5</accession>
<dbReference type="FunFam" id="3.40.50.300:FF:000134">
    <property type="entry name" value="Iron-enterobactin ABC transporter ATP-binding protein"/>
    <property type="match status" value="1"/>
</dbReference>
<dbReference type="OrthoDB" id="24644at2157"/>
<dbReference type="GO" id="GO:0015420">
    <property type="term" value="F:ABC-type vitamin B12 transporter activity"/>
    <property type="evidence" value="ECO:0007669"/>
    <property type="project" value="UniProtKB-EC"/>
</dbReference>
<dbReference type="InterPro" id="IPR027417">
    <property type="entry name" value="P-loop_NTPase"/>
</dbReference>
<evidence type="ECO:0000256" key="7">
    <source>
        <dbReference type="ARBA" id="ARBA00064420"/>
    </source>
</evidence>
<evidence type="ECO:0000313" key="12">
    <source>
        <dbReference type="EMBL" id="SFS03686.1"/>
    </source>
</evidence>
<evidence type="ECO:0000256" key="6">
    <source>
        <dbReference type="ARBA" id="ARBA00058960"/>
    </source>
</evidence>
<dbReference type="InterPro" id="IPR017871">
    <property type="entry name" value="ABC_transporter-like_CS"/>
</dbReference>
<dbReference type="RefSeq" id="WP_089817126.1">
    <property type="nucleotide sequence ID" value="NZ_FOZK01000002.1"/>
</dbReference>
<keyword evidence="1" id="KW-0813">Transport</keyword>
<evidence type="ECO:0000256" key="8">
    <source>
        <dbReference type="ARBA" id="ARBA00066387"/>
    </source>
</evidence>
<reference evidence="12 13" key="1">
    <citation type="submission" date="2016-10" db="EMBL/GenBank/DDBJ databases">
        <authorList>
            <person name="de Groot N.N."/>
        </authorList>
    </citation>
    <scope>NUCLEOTIDE SEQUENCE [LARGE SCALE GENOMIC DNA]</scope>
    <source>
        <strain evidence="12 13">CGMCC 1.10457</strain>
    </source>
</reference>
<dbReference type="EC" id="7.6.2.8" evidence="8"/>
<sequence>MIRVDDVHVAFGDVEVLDGVDLTVEAGEFVGLVGPNGAGKTTLLRTVNGALTPGSGEVFVGEERIHDLSSRAASRRVATVPQDTSVRFAFDVADVVAMGRTPHRSRFSSHPDRGAHVDAALERTETTHLRDRRVDTLSGGERQRVFVARALAQDAPTLVLDEPTASLDVNHATQTLALVRELADESRAVLAAIHDLESAARFCDRLALVHDGRIVDQGEPADVLTTEALETAFDARGVVTTNPVTDSPAVTTLPSTTGGGSRVHVLGGGETGASVVGSCWAAGHQVSAGPFSHDDAARSVARTLEVPVETTPPFAAIGRATVEAVSEQIAAADVTVLADPVIDPAATVCELADDAERLVLVESRPLAERNYAGERGRERYEALRRRASVVDADRVPAVLDEKPDAGKVLADD</sequence>